<dbReference type="GO" id="GO:0016705">
    <property type="term" value="F:oxidoreductase activity, acting on paired donors, with incorporation or reduction of molecular oxygen"/>
    <property type="evidence" value="ECO:0007669"/>
    <property type="project" value="InterPro"/>
</dbReference>
<evidence type="ECO:0000313" key="12">
    <source>
        <dbReference type="Proteomes" id="UP000008370"/>
    </source>
</evidence>
<dbReference type="EMBL" id="JH930470">
    <property type="protein sequence ID" value="EKM58126.1"/>
    <property type="molecule type" value="Genomic_DNA"/>
</dbReference>
<evidence type="ECO:0000256" key="10">
    <source>
        <dbReference type="RuleBase" id="RU000461"/>
    </source>
</evidence>
<sequence>MVLVAWVLLAAAVYHVISRLVQFRQLLAKIRFLPGLRATTSLLGHARWIIPMRIPYVTHGANLLFDGKHALFKQFGLDVISIVSTHPLQALFVIADPAILREMTAARSRFPKPVEIYDILSLYGPNIVASEHDAWKRYRRICSPGFSEKNNRLVWSETVRVVTELFDIWVGKDEIVVDDALALTATITLFVISSAGFGQAIAWNGGEERPEGYKMSFKEVMHHMSTGVFTKIATPQWLLDLGPTEKMRNTNTAFKELGVYMSDMIRQRRESQHKEERYDLFNGLLDASEEEEEGELKLTDEELMGNVFIFLIAGNETTGHTLCYALALLALHPDEQEKLYQQIRSILPAGELPRYQDLRNFTYADAVLCETLRMFPPVFGIPKRAADDAFFKTTNDAGEPVVVFIPKGSDVLFDTAGLHYNPKYWTDPHTFSPSRFTRSDWPRDAYLPFSGGPRACLGRRFAEIEIIAVLVLFVLRFTIHVKDEPKYRSETEQQRRDRVLKSVSVLTLTPTGVSLVFKRRK</sequence>
<proteinExistence type="inferred from homology"/>
<dbReference type="GeneID" id="18915423"/>
<evidence type="ECO:0000256" key="7">
    <source>
        <dbReference type="ARBA" id="ARBA00023004"/>
    </source>
</evidence>
<keyword evidence="8 10" id="KW-0503">Monooxygenase</keyword>
<evidence type="ECO:0000256" key="1">
    <source>
        <dbReference type="ARBA" id="ARBA00001971"/>
    </source>
</evidence>
<keyword evidence="6 10" id="KW-0560">Oxidoreductase</keyword>
<dbReference type="Proteomes" id="UP000008370">
    <property type="component" value="Unassembled WGS sequence"/>
</dbReference>
<keyword evidence="12" id="KW-1185">Reference proteome</keyword>
<dbReference type="KEGG" id="pco:PHACADRAFT_252187"/>
<dbReference type="InterPro" id="IPR001128">
    <property type="entry name" value="Cyt_P450"/>
</dbReference>
<evidence type="ECO:0000256" key="6">
    <source>
        <dbReference type="ARBA" id="ARBA00023002"/>
    </source>
</evidence>
<dbReference type="AlphaFoldDB" id="K5V5Z8"/>
<dbReference type="HOGENOM" id="CLU_001570_25_0_1"/>
<keyword evidence="5 9" id="KW-0479">Metal-binding</keyword>
<keyword evidence="4 9" id="KW-0349">Heme</keyword>
<reference evidence="11 12" key="1">
    <citation type="journal article" date="2012" name="BMC Genomics">
        <title>Comparative genomics of the white-rot fungi, Phanerochaete carnosa and P. chrysosporium, to elucidate the genetic basis of the distinct wood types they colonize.</title>
        <authorList>
            <person name="Suzuki H."/>
            <person name="MacDonald J."/>
            <person name="Syed K."/>
            <person name="Salamov A."/>
            <person name="Hori C."/>
            <person name="Aerts A."/>
            <person name="Henrissat B."/>
            <person name="Wiebenga A."/>
            <person name="vanKuyk P.A."/>
            <person name="Barry K."/>
            <person name="Lindquist E."/>
            <person name="LaButti K."/>
            <person name="Lapidus A."/>
            <person name="Lucas S."/>
            <person name="Coutinho P."/>
            <person name="Gong Y."/>
            <person name="Samejima M."/>
            <person name="Mahadevan R."/>
            <person name="Abou-Zaid M."/>
            <person name="de Vries R.P."/>
            <person name="Igarashi K."/>
            <person name="Yadav J.S."/>
            <person name="Grigoriev I.V."/>
            <person name="Master E.R."/>
        </authorList>
    </citation>
    <scope>NUCLEOTIDE SEQUENCE [LARGE SCALE GENOMIC DNA]</scope>
    <source>
        <strain evidence="11 12">HHB-10118-sp</strain>
    </source>
</reference>
<dbReference type="PANTHER" id="PTHR24305:SF166">
    <property type="entry name" value="CYTOCHROME P450 12A4, MITOCHONDRIAL-RELATED"/>
    <property type="match status" value="1"/>
</dbReference>
<evidence type="ECO:0000256" key="5">
    <source>
        <dbReference type="ARBA" id="ARBA00022723"/>
    </source>
</evidence>
<gene>
    <name evidence="11" type="ORF">PHACADRAFT_252187</name>
</gene>
<evidence type="ECO:0000256" key="3">
    <source>
        <dbReference type="ARBA" id="ARBA00010617"/>
    </source>
</evidence>
<dbReference type="InterPro" id="IPR017972">
    <property type="entry name" value="Cyt_P450_CS"/>
</dbReference>
<name>K5V5Z8_PHACS</name>
<dbReference type="Gene3D" id="1.10.630.10">
    <property type="entry name" value="Cytochrome P450"/>
    <property type="match status" value="1"/>
</dbReference>
<organism evidence="11 12">
    <name type="scientific">Phanerochaete carnosa (strain HHB-10118-sp)</name>
    <name type="common">White-rot fungus</name>
    <name type="synonym">Peniophora carnosa</name>
    <dbReference type="NCBI Taxonomy" id="650164"/>
    <lineage>
        <taxon>Eukaryota</taxon>
        <taxon>Fungi</taxon>
        <taxon>Dikarya</taxon>
        <taxon>Basidiomycota</taxon>
        <taxon>Agaricomycotina</taxon>
        <taxon>Agaricomycetes</taxon>
        <taxon>Polyporales</taxon>
        <taxon>Phanerochaetaceae</taxon>
        <taxon>Phanerochaete</taxon>
    </lineage>
</organism>
<comment type="cofactor">
    <cofactor evidence="1 9">
        <name>heme</name>
        <dbReference type="ChEBI" id="CHEBI:30413"/>
    </cofactor>
</comment>
<evidence type="ECO:0000256" key="9">
    <source>
        <dbReference type="PIRSR" id="PIRSR602401-1"/>
    </source>
</evidence>
<dbReference type="PROSITE" id="PS00086">
    <property type="entry name" value="CYTOCHROME_P450"/>
    <property type="match status" value="1"/>
</dbReference>
<dbReference type="RefSeq" id="XP_007393453.1">
    <property type="nucleotide sequence ID" value="XM_007393391.1"/>
</dbReference>
<dbReference type="InterPro" id="IPR002401">
    <property type="entry name" value="Cyt_P450_E_grp-I"/>
</dbReference>
<dbReference type="PRINTS" id="PR00385">
    <property type="entry name" value="P450"/>
</dbReference>
<accession>K5V5Z8</accession>
<dbReference type="SUPFAM" id="SSF48264">
    <property type="entry name" value="Cytochrome P450"/>
    <property type="match status" value="1"/>
</dbReference>
<dbReference type="InParanoid" id="K5V5Z8"/>
<dbReference type="InterPro" id="IPR050121">
    <property type="entry name" value="Cytochrome_P450_monoxygenase"/>
</dbReference>
<dbReference type="GO" id="GO:0020037">
    <property type="term" value="F:heme binding"/>
    <property type="evidence" value="ECO:0007669"/>
    <property type="project" value="InterPro"/>
</dbReference>
<keyword evidence="7 9" id="KW-0408">Iron</keyword>
<dbReference type="OrthoDB" id="1470350at2759"/>
<evidence type="ECO:0000256" key="8">
    <source>
        <dbReference type="ARBA" id="ARBA00023033"/>
    </source>
</evidence>
<feature type="binding site" description="axial binding residue" evidence="9">
    <location>
        <position position="456"/>
    </location>
    <ligand>
        <name>heme</name>
        <dbReference type="ChEBI" id="CHEBI:30413"/>
    </ligand>
    <ligandPart>
        <name>Fe</name>
        <dbReference type="ChEBI" id="CHEBI:18248"/>
    </ligandPart>
</feature>
<dbReference type="PANTHER" id="PTHR24305">
    <property type="entry name" value="CYTOCHROME P450"/>
    <property type="match status" value="1"/>
</dbReference>
<dbReference type="InterPro" id="IPR036396">
    <property type="entry name" value="Cyt_P450_sf"/>
</dbReference>
<evidence type="ECO:0000313" key="11">
    <source>
        <dbReference type="EMBL" id="EKM58126.1"/>
    </source>
</evidence>
<evidence type="ECO:0008006" key="13">
    <source>
        <dbReference type="Google" id="ProtNLM"/>
    </source>
</evidence>
<dbReference type="GO" id="GO:0004497">
    <property type="term" value="F:monooxygenase activity"/>
    <property type="evidence" value="ECO:0007669"/>
    <property type="project" value="UniProtKB-KW"/>
</dbReference>
<protein>
    <recommendedName>
        <fullName evidence="13">Cytochrome P450</fullName>
    </recommendedName>
</protein>
<dbReference type="PRINTS" id="PR00463">
    <property type="entry name" value="EP450I"/>
</dbReference>
<evidence type="ECO:0000256" key="4">
    <source>
        <dbReference type="ARBA" id="ARBA00022617"/>
    </source>
</evidence>
<dbReference type="Pfam" id="PF00067">
    <property type="entry name" value="p450"/>
    <property type="match status" value="1"/>
</dbReference>
<comment type="similarity">
    <text evidence="3 10">Belongs to the cytochrome P450 family.</text>
</comment>
<evidence type="ECO:0000256" key="2">
    <source>
        <dbReference type="ARBA" id="ARBA00005179"/>
    </source>
</evidence>
<comment type="pathway">
    <text evidence="2">Secondary metabolite biosynthesis.</text>
</comment>
<dbReference type="GO" id="GO:0005506">
    <property type="term" value="F:iron ion binding"/>
    <property type="evidence" value="ECO:0007669"/>
    <property type="project" value="InterPro"/>
</dbReference>